<protein>
    <submittedName>
        <fullName evidence="6">Uncharacterized protein</fullName>
    </submittedName>
</protein>
<keyword evidence="3 5" id="KW-1133">Transmembrane helix</keyword>
<keyword evidence="4 5" id="KW-0472">Membrane</keyword>
<sequence length="229" mass="24954">MRDRRFVGLILIALFTGPPFMTALINLPQRYRAINGLSPFQAGAHLLPLLFNSPLATVVAAQMATKWDVPPFYLLLFVAAMQMLSVGLASPVEPDRMKSPLGFEVVMGFGFGPTLVTVLLYVPLLVDRADLGPHTGSMIRLAVGSTILSNRLASSLLKCLTPSGVRAISSSAQSIDALFPATRSAVQSAFNKGYNDQLRTMLYLSAVTMVSMTLNWDRKLKRARDMTGY</sequence>
<accession>A0A1Q8RT79</accession>
<evidence type="ECO:0000313" key="7">
    <source>
        <dbReference type="Proteomes" id="UP000186583"/>
    </source>
</evidence>
<dbReference type="PANTHER" id="PTHR23501">
    <property type="entry name" value="MAJOR FACILITATOR SUPERFAMILY"/>
    <property type="match status" value="1"/>
</dbReference>
<feature type="transmembrane region" description="Helical" evidence="5">
    <location>
        <begin position="71"/>
        <end position="89"/>
    </location>
</feature>
<evidence type="ECO:0000256" key="2">
    <source>
        <dbReference type="ARBA" id="ARBA00022692"/>
    </source>
</evidence>
<dbReference type="InterPro" id="IPR036259">
    <property type="entry name" value="MFS_trans_sf"/>
</dbReference>
<dbReference type="GO" id="GO:0005886">
    <property type="term" value="C:plasma membrane"/>
    <property type="evidence" value="ECO:0007669"/>
    <property type="project" value="TreeGrafter"/>
</dbReference>
<dbReference type="Proteomes" id="UP000186583">
    <property type="component" value="Unassembled WGS sequence"/>
</dbReference>
<evidence type="ECO:0000256" key="1">
    <source>
        <dbReference type="ARBA" id="ARBA00004141"/>
    </source>
</evidence>
<feature type="transmembrane region" description="Helical" evidence="5">
    <location>
        <begin position="46"/>
        <end position="65"/>
    </location>
</feature>
<feature type="transmembrane region" description="Helical" evidence="5">
    <location>
        <begin position="101"/>
        <end position="122"/>
    </location>
</feature>
<dbReference type="SUPFAM" id="SSF103473">
    <property type="entry name" value="MFS general substrate transporter"/>
    <property type="match status" value="1"/>
</dbReference>
<dbReference type="AlphaFoldDB" id="A0A1Q8RT79"/>
<name>A0A1Q8RT79_9PEZI</name>
<organism evidence="6 7">
    <name type="scientific">Colletotrichum chlorophyti</name>
    <dbReference type="NCBI Taxonomy" id="708187"/>
    <lineage>
        <taxon>Eukaryota</taxon>
        <taxon>Fungi</taxon>
        <taxon>Dikarya</taxon>
        <taxon>Ascomycota</taxon>
        <taxon>Pezizomycotina</taxon>
        <taxon>Sordariomycetes</taxon>
        <taxon>Hypocreomycetidae</taxon>
        <taxon>Glomerellales</taxon>
        <taxon>Glomerellaceae</taxon>
        <taxon>Colletotrichum</taxon>
    </lineage>
</organism>
<keyword evidence="7" id="KW-1185">Reference proteome</keyword>
<evidence type="ECO:0000256" key="4">
    <source>
        <dbReference type="ARBA" id="ARBA00023136"/>
    </source>
</evidence>
<dbReference type="EMBL" id="MPGH01000100">
    <property type="protein sequence ID" value="OLN87373.1"/>
    <property type="molecule type" value="Genomic_DNA"/>
</dbReference>
<proteinExistence type="predicted"/>
<evidence type="ECO:0000256" key="3">
    <source>
        <dbReference type="ARBA" id="ARBA00022989"/>
    </source>
</evidence>
<dbReference type="OrthoDB" id="440553at2759"/>
<evidence type="ECO:0000313" key="6">
    <source>
        <dbReference type="EMBL" id="OLN87373.1"/>
    </source>
</evidence>
<dbReference type="GO" id="GO:0022857">
    <property type="term" value="F:transmembrane transporter activity"/>
    <property type="evidence" value="ECO:0007669"/>
    <property type="project" value="TreeGrafter"/>
</dbReference>
<gene>
    <name evidence="6" type="ORF">CCHL11_09319</name>
</gene>
<evidence type="ECO:0000256" key="5">
    <source>
        <dbReference type="SAM" id="Phobius"/>
    </source>
</evidence>
<dbReference type="PANTHER" id="PTHR23501:SF43">
    <property type="entry name" value="MULTIDRUG TRANSPORTER, PUTATIVE (AFU_ORTHOLOGUE AFUA_6G03040)-RELATED"/>
    <property type="match status" value="1"/>
</dbReference>
<comment type="subcellular location">
    <subcellularLocation>
        <location evidence="1">Membrane</location>
        <topology evidence="1">Multi-pass membrane protein</topology>
    </subcellularLocation>
</comment>
<feature type="transmembrane region" description="Helical" evidence="5">
    <location>
        <begin position="6"/>
        <end position="25"/>
    </location>
</feature>
<keyword evidence="2 5" id="KW-0812">Transmembrane</keyword>
<comment type="caution">
    <text evidence="6">The sequence shown here is derived from an EMBL/GenBank/DDBJ whole genome shotgun (WGS) entry which is preliminary data.</text>
</comment>
<reference evidence="6 7" key="1">
    <citation type="submission" date="2016-11" db="EMBL/GenBank/DDBJ databases">
        <title>Draft Genome Assembly of Colletotrichum chlorophyti a pathogen of herbaceous plants.</title>
        <authorList>
            <person name="Gan P."/>
            <person name="Narusaka M."/>
            <person name="Tsushima A."/>
            <person name="Narusaka Y."/>
            <person name="Takano Y."/>
            <person name="Shirasu K."/>
        </authorList>
    </citation>
    <scope>NUCLEOTIDE SEQUENCE [LARGE SCALE GENOMIC DNA]</scope>
    <source>
        <strain evidence="6 7">NTL11</strain>
    </source>
</reference>